<sequence>MTASARGSRNPRKIGTRHMPNMHARAFTCTIVVEIVSIAANQEMIGSLIYKKLSGNKFLTCRLFGGDDGRFAGNEHLDYFGADHEHAFAAVDASPANRSLPSYDAEQEILESFNLGPHYWRRRGSVTACWLNKPLATAFGAASARMSPEG</sequence>
<organism evidence="1 2">
    <name type="scientific">Lojkania enalia</name>
    <dbReference type="NCBI Taxonomy" id="147567"/>
    <lineage>
        <taxon>Eukaryota</taxon>
        <taxon>Fungi</taxon>
        <taxon>Dikarya</taxon>
        <taxon>Ascomycota</taxon>
        <taxon>Pezizomycotina</taxon>
        <taxon>Dothideomycetes</taxon>
        <taxon>Pleosporomycetidae</taxon>
        <taxon>Pleosporales</taxon>
        <taxon>Pleosporales incertae sedis</taxon>
        <taxon>Lojkania</taxon>
    </lineage>
</organism>
<dbReference type="Proteomes" id="UP000800093">
    <property type="component" value="Unassembled WGS sequence"/>
</dbReference>
<dbReference type="EMBL" id="ML986616">
    <property type="protein sequence ID" value="KAF2264366.1"/>
    <property type="molecule type" value="Genomic_DNA"/>
</dbReference>
<keyword evidence="2" id="KW-1185">Reference proteome</keyword>
<comment type="caution">
    <text evidence="1">The sequence shown here is derived from an EMBL/GenBank/DDBJ whole genome shotgun (WGS) entry which is preliminary data.</text>
</comment>
<reference evidence="2" key="1">
    <citation type="journal article" date="2020" name="Stud. Mycol.">
        <title>101 Dothideomycetes genomes: A test case for predicting lifestyles and emergence of pathogens.</title>
        <authorList>
            <person name="Haridas S."/>
            <person name="Albert R."/>
            <person name="Binder M."/>
            <person name="Bloem J."/>
            <person name="LaButti K."/>
            <person name="Salamov A."/>
            <person name="Andreopoulos B."/>
            <person name="Baker S."/>
            <person name="Barry K."/>
            <person name="Bills G."/>
            <person name="Bluhm B."/>
            <person name="Cannon C."/>
            <person name="Castanera R."/>
            <person name="Culley D."/>
            <person name="Daum C."/>
            <person name="Ezra D."/>
            <person name="Gonzalez J."/>
            <person name="Henrissat B."/>
            <person name="Kuo A."/>
            <person name="Liang C."/>
            <person name="Lipzen A."/>
            <person name="Lutzoni F."/>
            <person name="Magnuson J."/>
            <person name="Mondo S."/>
            <person name="Nolan M."/>
            <person name="Ohm R."/>
            <person name="Pangilinan J."/>
            <person name="Park H.-J."/>
            <person name="Ramirez L."/>
            <person name="Alfaro M."/>
            <person name="Sun H."/>
            <person name="Tritt A."/>
            <person name="Yoshinaga Y."/>
            <person name="Zwiers L.-H."/>
            <person name="Turgeon B."/>
            <person name="Goodwin S."/>
            <person name="Spatafora J."/>
            <person name="Crous P."/>
            <person name="Grigoriev I."/>
        </authorList>
    </citation>
    <scope>NUCLEOTIDE SEQUENCE [LARGE SCALE GENOMIC DNA]</scope>
    <source>
        <strain evidence="2">CBS 304.66</strain>
    </source>
</reference>
<name>A0A9P4K9T3_9PLEO</name>
<dbReference type="AlphaFoldDB" id="A0A9P4K9T3"/>
<evidence type="ECO:0000313" key="2">
    <source>
        <dbReference type="Proteomes" id="UP000800093"/>
    </source>
</evidence>
<protein>
    <submittedName>
        <fullName evidence="1">Uncharacterized protein</fullName>
    </submittedName>
</protein>
<proteinExistence type="predicted"/>
<gene>
    <name evidence="1" type="ORF">CC78DRAFT_580435</name>
</gene>
<evidence type="ECO:0000313" key="1">
    <source>
        <dbReference type="EMBL" id="KAF2264366.1"/>
    </source>
</evidence>
<accession>A0A9P4K9T3</accession>